<sequence length="132" mass="15192">MPHPREGDVVLGCHRGWNRIIVEKPFGRDLQSSNQLSNHIASLFHEDQIYRIDHYLGKEMVQNLMVLRFANRIFGPIWNRDNIACVILTFKEPFGTEGRGGYFDEFGIIRSPRPALGSWTLMFKLGSMSVRA</sequence>
<keyword evidence="7" id="KW-0119">Carbohydrate metabolism</keyword>
<comment type="similarity">
    <text evidence="2">Belongs to the glucose-6-phosphate dehydrogenase family.</text>
</comment>
<dbReference type="GeneID" id="104982930"/>
<comment type="subunit">
    <text evidence="8">Homotetramer; dimer of dimers. Interacts with SIRT2; the interaction is enhanced by H(2)O(2) treatment. Forms a ternary complex with ALDOB and TP53; this interaction is direct. ALDOB stabilizes the complex inhibiting G6PD activity and keeping oxidative pentose phosphate metabolism in check.</text>
</comment>
<evidence type="ECO:0000256" key="3">
    <source>
        <dbReference type="ARBA" id="ARBA00013019"/>
    </source>
</evidence>
<dbReference type="InterPro" id="IPR022674">
    <property type="entry name" value="G6P_DH_NAD-bd"/>
</dbReference>
<dbReference type="PANTHER" id="PTHR23429">
    <property type="entry name" value="GLUCOSE-6-PHOSPHATE 1-DEHYDROGENASE G6PD"/>
    <property type="match status" value="1"/>
</dbReference>
<evidence type="ECO:0000256" key="8">
    <source>
        <dbReference type="ARBA" id="ARBA00046472"/>
    </source>
</evidence>
<comment type="catalytic activity">
    <reaction evidence="9">
        <text>D-glucose 6-phosphate + NADP(+) = 6-phospho-D-glucono-1,5-lactone + NADPH + H(+)</text>
        <dbReference type="Rhea" id="RHEA:15841"/>
        <dbReference type="ChEBI" id="CHEBI:15378"/>
        <dbReference type="ChEBI" id="CHEBI:57783"/>
        <dbReference type="ChEBI" id="CHEBI:57955"/>
        <dbReference type="ChEBI" id="CHEBI:58349"/>
        <dbReference type="ChEBI" id="CHEBI:61548"/>
        <dbReference type="EC" id="1.1.1.49"/>
    </reaction>
    <physiologicalReaction direction="left-to-right" evidence="9">
        <dbReference type="Rhea" id="RHEA:15842"/>
    </physiologicalReaction>
</comment>
<evidence type="ECO:0000256" key="9">
    <source>
        <dbReference type="ARBA" id="ARBA00047696"/>
    </source>
</evidence>
<keyword evidence="6" id="KW-0560">Oxidoreductase</keyword>
<feature type="domain" description="Glucose-6-phosphate dehydrogenase NAD-binding" evidence="10">
    <location>
        <begin position="15"/>
        <end position="63"/>
    </location>
</feature>
<feature type="non-terminal residue" evidence="13">
    <location>
        <position position="132"/>
    </location>
</feature>
<dbReference type="GO" id="GO:0006006">
    <property type="term" value="P:glucose metabolic process"/>
    <property type="evidence" value="ECO:0007669"/>
    <property type="project" value="UniProtKB-KW"/>
</dbReference>
<dbReference type="KEGG" id="bbis:104982930"/>
<name>A0A6P3GVH0_BISBB</name>
<accession>A0A6P3GVH0</accession>
<dbReference type="GO" id="GO:0004345">
    <property type="term" value="F:glucose-6-phosphate dehydrogenase activity"/>
    <property type="evidence" value="ECO:0007669"/>
    <property type="project" value="UniProtKB-EC"/>
</dbReference>
<dbReference type="InterPro" id="IPR019796">
    <property type="entry name" value="G6P_DH_AS"/>
</dbReference>
<evidence type="ECO:0000256" key="4">
    <source>
        <dbReference type="ARBA" id="ARBA00022526"/>
    </source>
</evidence>
<gene>
    <name evidence="13" type="primary">LOC104982930</name>
</gene>
<reference evidence="13" key="1">
    <citation type="submission" date="2025-08" db="UniProtKB">
        <authorList>
            <consortium name="RefSeq"/>
        </authorList>
    </citation>
    <scope>IDENTIFICATION</scope>
    <source>
        <tissue evidence="13">Blood</tissue>
    </source>
</reference>
<dbReference type="SUPFAM" id="SSF51735">
    <property type="entry name" value="NAD(P)-binding Rossmann-fold domains"/>
    <property type="match status" value="1"/>
</dbReference>
<keyword evidence="4" id="KW-0313">Glucose metabolism</keyword>
<dbReference type="InterPro" id="IPR001282">
    <property type="entry name" value="G6P_DH"/>
</dbReference>
<proteinExistence type="inferred from homology"/>
<evidence type="ECO:0000259" key="10">
    <source>
        <dbReference type="Pfam" id="PF00479"/>
    </source>
</evidence>
<dbReference type="Pfam" id="PF00479">
    <property type="entry name" value="G6PD_N"/>
    <property type="match status" value="1"/>
</dbReference>
<dbReference type="UniPathway" id="UPA00115"/>
<dbReference type="SUPFAM" id="SSF55347">
    <property type="entry name" value="Glyceraldehyde-3-phosphate dehydrogenase-like, C-terminal domain"/>
    <property type="match status" value="1"/>
</dbReference>
<dbReference type="Pfam" id="PF02781">
    <property type="entry name" value="G6PD_C"/>
    <property type="match status" value="1"/>
</dbReference>
<evidence type="ECO:0000259" key="11">
    <source>
        <dbReference type="Pfam" id="PF02781"/>
    </source>
</evidence>
<dbReference type="InterPro" id="IPR036291">
    <property type="entry name" value="NAD(P)-bd_dom_sf"/>
</dbReference>
<evidence type="ECO:0000256" key="6">
    <source>
        <dbReference type="ARBA" id="ARBA00023002"/>
    </source>
</evidence>
<dbReference type="Gene3D" id="3.30.360.10">
    <property type="entry name" value="Dihydrodipicolinate Reductase, domain 2"/>
    <property type="match status" value="1"/>
</dbReference>
<dbReference type="AlphaFoldDB" id="A0A6P3GVH0"/>
<dbReference type="InterPro" id="IPR022675">
    <property type="entry name" value="G6P_DH_C"/>
</dbReference>
<dbReference type="PROSITE" id="PS00069">
    <property type="entry name" value="G6P_DEHYDROGENASE"/>
    <property type="match status" value="1"/>
</dbReference>
<evidence type="ECO:0000256" key="1">
    <source>
        <dbReference type="ARBA" id="ARBA00004937"/>
    </source>
</evidence>
<dbReference type="RefSeq" id="XP_010830662.1">
    <property type="nucleotide sequence ID" value="XM_010832360.1"/>
</dbReference>
<feature type="domain" description="Glucose-6-phosphate dehydrogenase C-terminal" evidence="11">
    <location>
        <begin position="65"/>
        <end position="110"/>
    </location>
</feature>
<dbReference type="Gene3D" id="3.40.50.720">
    <property type="entry name" value="NAD(P)-binding Rossmann-like Domain"/>
    <property type="match status" value="1"/>
</dbReference>
<dbReference type="GO" id="GO:0009051">
    <property type="term" value="P:pentose-phosphate shunt, oxidative branch"/>
    <property type="evidence" value="ECO:0007669"/>
    <property type="project" value="TreeGrafter"/>
</dbReference>
<dbReference type="EC" id="1.1.1.49" evidence="3"/>
<evidence type="ECO:0000313" key="12">
    <source>
        <dbReference type="Proteomes" id="UP000515208"/>
    </source>
</evidence>
<evidence type="ECO:0000256" key="5">
    <source>
        <dbReference type="ARBA" id="ARBA00022857"/>
    </source>
</evidence>
<evidence type="ECO:0000313" key="13">
    <source>
        <dbReference type="RefSeq" id="XP_010830662.1"/>
    </source>
</evidence>
<comment type="pathway">
    <text evidence="1">Carbohydrate degradation; pentose phosphate pathway; D-ribulose 5-phosphate from D-glucose 6-phosphate (oxidative stage): step 1/3.</text>
</comment>
<dbReference type="PANTHER" id="PTHR23429:SF0">
    <property type="entry name" value="GLUCOSE-6-PHOSPHATE 1-DEHYDROGENASE"/>
    <property type="match status" value="1"/>
</dbReference>
<dbReference type="Proteomes" id="UP000515208">
    <property type="component" value="Unplaced"/>
</dbReference>
<evidence type="ECO:0000256" key="2">
    <source>
        <dbReference type="ARBA" id="ARBA00009975"/>
    </source>
</evidence>
<dbReference type="PRINTS" id="PR00079">
    <property type="entry name" value="G6PDHDRGNASE"/>
</dbReference>
<organism evidence="12 13">
    <name type="scientific">Bison bison bison</name>
    <name type="common">North American plains bison</name>
    <dbReference type="NCBI Taxonomy" id="43346"/>
    <lineage>
        <taxon>Eukaryota</taxon>
        <taxon>Metazoa</taxon>
        <taxon>Chordata</taxon>
        <taxon>Craniata</taxon>
        <taxon>Vertebrata</taxon>
        <taxon>Euteleostomi</taxon>
        <taxon>Mammalia</taxon>
        <taxon>Eutheria</taxon>
        <taxon>Laurasiatheria</taxon>
        <taxon>Artiodactyla</taxon>
        <taxon>Ruminantia</taxon>
        <taxon>Pecora</taxon>
        <taxon>Bovidae</taxon>
        <taxon>Bovinae</taxon>
        <taxon>Bison</taxon>
    </lineage>
</organism>
<dbReference type="GO" id="GO:0050661">
    <property type="term" value="F:NADP binding"/>
    <property type="evidence" value="ECO:0007669"/>
    <property type="project" value="InterPro"/>
</dbReference>
<dbReference type="GO" id="GO:0005829">
    <property type="term" value="C:cytosol"/>
    <property type="evidence" value="ECO:0007669"/>
    <property type="project" value="TreeGrafter"/>
</dbReference>
<keyword evidence="5" id="KW-0521">NADP</keyword>
<evidence type="ECO:0000256" key="7">
    <source>
        <dbReference type="ARBA" id="ARBA00023277"/>
    </source>
</evidence>
<protein>
    <recommendedName>
        <fullName evidence="3">glucose-6-phosphate dehydrogenase (NADP(+))</fullName>
        <ecNumber evidence="3">1.1.1.49</ecNumber>
    </recommendedName>
</protein>
<keyword evidence="12" id="KW-1185">Reference proteome</keyword>